<organism evidence="2 3">
    <name type="scientific">Ruoffia tabacinasalis</name>
    <dbReference type="NCBI Taxonomy" id="87458"/>
    <lineage>
        <taxon>Bacteria</taxon>
        <taxon>Bacillati</taxon>
        <taxon>Bacillota</taxon>
        <taxon>Bacilli</taxon>
        <taxon>Lactobacillales</taxon>
        <taxon>Aerococcaceae</taxon>
        <taxon>Ruoffia</taxon>
    </lineage>
</organism>
<name>A0A5R9DZI4_9LACT</name>
<dbReference type="InterPro" id="IPR036721">
    <property type="entry name" value="RCK_C_sf"/>
</dbReference>
<dbReference type="RefSeq" id="WP_138404470.1">
    <property type="nucleotide sequence ID" value="NZ_VBSP01000016.1"/>
</dbReference>
<dbReference type="GO" id="GO:0006813">
    <property type="term" value="P:potassium ion transport"/>
    <property type="evidence" value="ECO:0007669"/>
    <property type="project" value="InterPro"/>
</dbReference>
<dbReference type="InterPro" id="IPR036291">
    <property type="entry name" value="NAD(P)-bd_dom_sf"/>
</dbReference>
<proteinExistence type="predicted"/>
<dbReference type="PROSITE" id="PS51201">
    <property type="entry name" value="RCK_N"/>
    <property type="match status" value="1"/>
</dbReference>
<dbReference type="PANTHER" id="PTHR43833:SF7">
    <property type="entry name" value="KTR SYSTEM POTASSIUM UPTAKE PROTEIN C"/>
    <property type="match status" value="1"/>
</dbReference>
<evidence type="ECO:0000313" key="3">
    <source>
        <dbReference type="Proteomes" id="UP000306420"/>
    </source>
</evidence>
<feature type="domain" description="RCK N-terminal" evidence="1">
    <location>
        <begin position="3"/>
        <end position="121"/>
    </location>
</feature>
<dbReference type="EMBL" id="VBSP01000016">
    <property type="protein sequence ID" value="TLQ41486.1"/>
    <property type="molecule type" value="Genomic_DNA"/>
</dbReference>
<accession>A0A5R9DZI4</accession>
<dbReference type="AlphaFoldDB" id="A0A5R9DZI4"/>
<comment type="caution">
    <text evidence="2">The sequence shown here is derived from an EMBL/GenBank/DDBJ whole genome shotgun (WGS) entry which is preliminary data.</text>
</comment>
<dbReference type="SUPFAM" id="SSF51735">
    <property type="entry name" value="NAD(P)-binding Rossmann-fold domains"/>
    <property type="match status" value="1"/>
</dbReference>
<evidence type="ECO:0000259" key="1">
    <source>
        <dbReference type="PROSITE" id="PS51201"/>
    </source>
</evidence>
<dbReference type="OrthoDB" id="9776294at2"/>
<dbReference type="PANTHER" id="PTHR43833">
    <property type="entry name" value="POTASSIUM CHANNEL PROTEIN 2-RELATED-RELATED"/>
    <property type="match status" value="1"/>
</dbReference>
<dbReference type="Pfam" id="PF02254">
    <property type="entry name" value="TrkA_N"/>
    <property type="match status" value="1"/>
</dbReference>
<dbReference type="SUPFAM" id="SSF116726">
    <property type="entry name" value="TrkA C-terminal domain-like"/>
    <property type="match status" value="1"/>
</dbReference>
<dbReference type="InterPro" id="IPR003148">
    <property type="entry name" value="RCK_N"/>
</dbReference>
<protein>
    <submittedName>
        <fullName evidence="2">TrkA family potassium uptake protein</fullName>
    </submittedName>
</protein>
<dbReference type="InterPro" id="IPR050721">
    <property type="entry name" value="Trk_Ktr_HKT_K-transport"/>
</dbReference>
<evidence type="ECO:0000313" key="2">
    <source>
        <dbReference type="EMBL" id="TLQ41486.1"/>
    </source>
</evidence>
<gene>
    <name evidence="2" type="ORF">FEZ33_05845</name>
</gene>
<dbReference type="Gene3D" id="3.40.50.720">
    <property type="entry name" value="NAD(P)-binding Rossmann-like Domain"/>
    <property type="match status" value="1"/>
</dbReference>
<sequence>MKKKIVGVLGLGIFGERVATELSEYGCEVIAIDTDATKVQKISEQVTNATIGDFTDIELLRNVGINNCDVVVIATGTHLESAVLAVMHCKKLGVPQIVAKARSLMFEDVLYEVGVSAVVAPERDSGHRLASKILRNKIDEVLRLDDDTSIIEFEIPEAWIGKLLTNLDLRRKYEINLIGQRSERGENLTGINIAEPLPEDVILVGIANTHTFEKFDYLGQL</sequence>
<dbReference type="Proteomes" id="UP000306420">
    <property type="component" value="Unassembled WGS sequence"/>
</dbReference>
<dbReference type="Gene3D" id="3.30.70.1450">
    <property type="entry name" value="Regulator of K+ conductance, C-terminal domain"/>
    <property type="match status" value="1"/>
</dbReference>
<reference evidence="2 3" key="1">
    <citation type="submission" date="2019-05" db="EMBL/GenBank/DDBJ databases">
        <title>The metagenome of a microbial culture collection derived from dairy environment covers the genomic content of the human microbiome.</title>
        <authorList>
            <person name="Roder T."/>
            <person name="Wuthrich D."/>
            <person name="Sattari Z."/>
            <person name="Von Ah U."/>
            <person name="Bar C."/>
            <person name="Ronchi F."/>
            <person name="Macpherson A.J."/>
            <person name="Ganal-Vonarburg S.C."/>
            <person name="Bruggmann R."/>
            <person name="Vergeres G."/>
        </authorList>
    </citation>
    <scope>NUCLEOTIDE SEQUENCE [LARGE SCALE GENOMIC DNA]</scope>
    <source>
        <strain evidence="2 3">FAM 24227</strain>
    </source>
</reference>